<evidence type="ECO:0000313" key="1">
    <source>
        <dbReference type="EMBL" id="MBB5291867.1"/>
    </source>
</evidence>
<proteinExistence type="predicted"/>
<keyword evidence="2" id="KW-1185">Reference proteome</keyword>
<dbReference type="InterPro" id="IPR036501">
    <property type="entry name" value="Inhibitor_vert_lysozyme_sf"/>
</dbReference>
<protein>
    <recommendedName>
        <fullName evidence="3">Inhibitor of vertebrate lysozyme</fullName>
    </recommendedName>
</protein>
<dbReference type="Proteomes" id="UP000566663">
    <property type="component" value="Unassembled WGS sequence"/>
</dbReference>
<comment type="caution">
    <text evidence="1">The sequence shown here is derived from an EMBL/GenBank/DDBJ whole genome shotgun (WGS) entry which is preliminary data.</text>
</comment>
<dbReference type="EMBL" id="JACHFZ010000002">
    <property type="protein sequence ID" value="MBB5291867.1"/>
    <property type="molecule type" value="Genomic_DNA"/>
</dbReference>
<dbReference type="RefSeq" id="WP_183253676.1">
    <property type="nucleotide sequence ID" value="NZ_BAAAFF010000005.1"/>
</dbReference>
<dbReference type="SUPFAM" id="SSF89872">
    <property type="entry name" value="Inhibitor of vertebrate lysozyme, Ivy"/>
    <property type="match status" value="1"/>
</dbReference>
<name>A0A7W8MH47_9CAUL</name>
<evidence type="ECO:0008006" key="3">
    <source>
        <dbReference type="Google" id="ProtNLM"/>
    </source>
</evidence>
<dbReference type="Pfam" id="PF08816">
    <property type="entry name" value="Ivy"/>
    <property type="match status" value="1"/>
</dbReference>
<accession>A0A7W8MH47</accession>
<evidence type="ECO:0000313" key="2">
    <source>
        <dbReference type="Proteomes" id="UP000566663"/>
    </source>
</evidence>
<gene>
    <name evidence="1" type="ORF">HNQ67_001381</name>
</gene>
<reference evidence="1 2" key="1">
    <citation type="submission" date="2020-08" db="EMBL/GenBank/DDBJ databases">
        <title>Genomic Encyclopedia of Type Strains, Phase IV (KMG-IV): sequencing the most valuable type-strain genomes for metagenomic binning, comparative biology and taxonomic classification.</title>
        <authorList>
            <person name="Goeker M."/>
        </authorList>
    </citation>
    <scope>NUCLEOTIDE SEQUENCE [LARGE SCALE GENOMIC DNA]</scope>
    <source>
        <strain evidence="1 2">DSM 25335</strain>
    </source>
</reference>
<dbReference type="AlphaFoldDB" id="A0A7W8MH47"/>
<sequence length="210" mass="22604">MAALKSETGEYEGEIGSITFAGRDAALYQVSCEATIGEASVSYQVRENLALPGAVTVIVARSPASSAPSPASSAPSAPKPRPVLASARGHTFDVPTNYPAAFSLWRQQTASLPLEGRPWVRSLRGTAAEVRSVRVDGSEYLYGWVCEPHNCGGNEVALLLTRDQGRVVGLVRLTNENRETNDFQVGSPTAPEARCLRFFLEDRSDATRCF</sequence>
<dbReference type="Gene3D" id="3.40.1420.10">
    <property type="entry name" value="Inhibitor of vertebrate lysozyme"/>
    <property type="match status" value="1"/>
</dbReference>
<organism evidence="1 2">
    <name type="scientific">Brevundimonas basaltis</name>
    <dbReference type="NCBI Taxonomy" id="472166"/>
    <lineage>
        <taxon>Bacteria</taxon>
        <taxon>Pseudomonadati</taxon>
        <taxon>Pseudomonadota</taxon>
        <taxon>Alphaproteobacteria</taxon>
        <taxon>Caulobacterales</taxon>
        <taxon>Caulobacteraceae</taxon>
        <taxon>Brevundimonas</taxon>
    </lineage>
</organism>